<protein>
    <submittedName>
        <fullName evidence="2">Uncharacterized protein</fullName>
    </submittedName>
</protein>
<sequence>MNAERIPTFDANSQLPDVSKTFHPERAAAESCDLESKDDVVQCSVVAKPSRPNSHRSLLIYYYNVPDNHRRYQMQTEVGKDKAYQ</sequence>
<evidence type="ECO:0000313" key="3">
    <source>
        <dbReference type="Proteomes" id="UP001432216"/>
    </source>
</evidence>
<dbReference type="GeneID" id="89989868"/>
<organism evidence="2 3">
    <name type="scientific">Cryptococcus decagattii</name>
    <dbReference type="NCBI Taxonomy" id="1859122"/>
    <lineage>
        <taxon>Eukaryota</taxon>
        <taxon>Fungi</taxon>
        <taxon>Dikarya</taxon>
        <taxon>Basidiomycota</taxon>
        <taxon>Agaricomycotina</taxon>
        <taxon>Tremellomycetes</taxon>
        <taxon>Tremellales</taxon>
        <taxon>Cryptococcaceae</taxon>
        <taxon>Cryptococcus</taxon>
        <taxon>Cryptococcus gattii species complex</taxon>
    </lineage>
</organism>
<evidence type="ECO:0000313" key="2">
    <source>
        <dbReference type="EMBL" id="WVO21782.1"/>
    </source>
</evidence>
<dbReference type="RefSeq" id="XP_064721021.1">
    <property type="nucleotide sequence ID" value="XM_064864949.1"/>
</dbReference>
<evidence type="ECO:0000256" key="1">
    <source>
        <dbReference type="SAM" id="MobiDB-lite"/>
    </source>
</evidence>
<name>A0ABZ2AWH0_9TREE</name>
<gene>
    <name evidence="2" type="ORF">IAS62_003095</name>
</gene>
<feature type="region of interest" description="Disordered" evidence="1">
    <location>
        <begin position="1"/>
        <end position="21"/>
    </location>
</feature>
<proteinExistence type="predicted"/>
<keyword evidence="3" id="KW-1185">Reference proteome</keyword>
<accession>A0ABZ2AWH0</accession>
<dbReference type="EMBL" id="CP143810">
    <property type="protein sequence ID" value="WVO21782.1"/>
    <property type="molecule type" value="Genomic_DNA"/>
</dbReference>
<dbReference type="Proteomes" id="UP001432216">
    <property type="component" value="Chromosome 5"/>
</dbReference>
<reference evidence="2 3" key="1">
    <citation type="submission" date="2024-01" db="EMBL/GenBank/DDBJ databases">
        <title>Comparative genomics of Cryptococcus and Kwoniella reveals pathogenesis evolution and contrasting modes of karyotype evolution via chromosome fusion or intercentromeric recombination.</title>
        <authorList>
            <person name="Coelho M.A."/>
            <person name="David-Palma M."/>
            <person name="Shea T."/>
            <person name="Bowers K."/>
            <person name="McGinley-Smith S."/>
            <person name="Mohammad A.W."/>
            <person name="Gnirke A."/>
            <person name="Yurkov A.M."/>
            <person name="Nowrousian M."/>
            <person name="Sun S."/>
            <person name="Cuomo C.A."/>
            <person name="Heitman J."/>
        </authorList>
    </citation>
    <scope>NUCLEOTIDE SEQUENCE [LARGE SCALE GENOMIC DNA]</scope>
    <source>
        <strain evidence="2 3">7685027</strain>
    </source>
</reference>